<sequence>MQVTPTGEAFPTPVSPEQNRPDGVSVSSRKAQNDATAALRYPAPFHANPEEYLPCTREMTAYGGIDVNVYAKLGAELESWKPNLPSPYELGNIDIHALTKSLQSGIHGEVRLALDTLALVTAAAQPGLYIDLRLCDDLVETLIDCAEEQVDLLVENTVEVSDEILITSYEDVARACRIEKMAVRHVPAFGSPDYELDRAVDRLVCVTTILRNLSFIPDNQKLLADDTVIKFLCVVLRYLGTRNMLLRTQTNTLDFMKDVITFLSNVATEVEIPGREQALCLLQFLLAFAPSPAITVADDRLYFTPRS</sequence>
<name>A0ABR3V0A1_9PEZI</name>
<gene>
    <name evidence="2" type="ORF">VTK73DRAFT_6098</name>
</gene>
<proteinExistence type="predicted"/>
<dbReference type="PANTHER" id="PTHR13964:SF27">
    <property type="entry name" value="HAT-TRICK, ISOFORM D"/>
    <property type="match status" value="1"/>
</dbReference>
<organism evidence="2 3">
    <name type="scientific">Phialemonium thermophilum</name>
    <dbReference type="NCBI Taxonomy" id="223376"/>
    <lineage>
        <taxon>Eukaryota</taxon>
        <taxon>Fungi</taxon>
        <taxon>Dikarya</taxon>
        <taxon>Ascomycota</taxon>
        <taxon>Pezizomycotina</taxon>
        <taxon>Sordariomycetes</taxon>
        <taxon>Sordariomycetidae</taxon>
        <taxon>Cephalothecales</taxon>
        <taxon>Cephalothecaceae</taxon>
        <taxon>Phialemonium</taxon>
    </lineage>
</organism>
<feature type="region of interest" description="Disordered" evidence="1">
    <location>
        <begin position="1"/>
        <end position="33"/>
    </location>
</feature>
<dbReference type="Proteomes" id="UP001586593">
    <property type="component" value="Unassembled WGS sequence"/>
</dbReference>
<accession>A0ABR3V0A1</accession>
<dbReference type="PANTHER" id="PTHR13964">
    <property type="entry name" value="RBP-RELATED"/>
    <property type="match status" value="1"/>
</dbReference>
<evidence type="ECO:0000256" key="1">
    <source>
        <dbReference type="SAM" id="MobiDB-lite"/>
    </source>
</evidence>
<evidence type="ECO:0000313" key="3">
    <source>
        <dbReference type="Proteomes" id="UP001586593"/>
    </source>
</evidence>
<dbReference type="InterPro" id="IPR051232">
    <property type="entry name" value="ARID/SWI1_ChromRemod"/>
</dbReference>
<protein>
    <recommendedName>
        <fullName evidence="4">SPIN90/Ldb17 leucine-rich domain-containing protein</fullName>
    </recommendedName>
</protein>
<keyword evidence="3" id="KW-1185">Reference proteome</keyword>
<reference evidence="2 3" key="1">
    <citation type="journal article" date="2024" name="Commun. Biol.">
        <title>Comparative genomic analysis of thermophilic fungi reveals convergent evolutionary adaptations and gene losses.</title>
        <authorList>
            <person name="Steindorff A.S."/>
            <person name="Aguilar-Pontes M.V."/>
            <person name="Robinson A.J."/>
            <person name="Andreopoulos B."/>
            <person name="LaButti K."/>
            <person name="Kuo A."/>
            <person name="Mondo S."/>
            <person name="Riley R."/>
            <person name="Otillar R."/>
            <person name="Haridas S."/>
            <person name="Lipzen A."/>
            <person name="Grimwood J."/>
            <person name="Schmutz J."/>
            <person name="Clum A."/>
            <person name="Reid I.D."/>
            <person name="Moisan M.C."/>
            <person name="Butler G."/>
            <person name="Nguyen T.T.M."/>
            <person name="Dewar K."/>
            <person name="Conant G."/>
            <person name="Drula E."/>
            <person name="Henrissat B."/>
            <person name="Hansel C."/>
            <person name="Singer S."/>
            <person name="Hutchinson M.I."/>
            <person name="de Vries R.P."/>
            <person name="Natvig D.O."/>
            <person name="Powell A.J."/>
            <person name="Tsang A."/>
            <person name="Grigoriev I.V."/>
        </authorList>
    </citation>
    <scope>NUCLEOTIDE SEQUENCE [LARGE SCALE GENOMIC DNA]</scope>
    <source>
        <strain evidence="2 3">ATCC 24622</strain>
    </source>
</reference>
<evidence type="ECO:0008006" key="4">
    <source>
        <dbReference type="Google" id="ProtNLM"/>
    </source>
</evidence>
<evidence type="ECO:0000313" key="2">
    <source>
        <dbReference type="EMBL" id="KAL1835179.1"/>
    </source>
</evidence>
<dbReference type="EMBL" id="JAZHXJ010003425">
    <property type="protein sequence ID" value="KAL1835179.1"/>
    <property type="molecule type" value="Genomic_DNA"/>
</dbReference>
<comment type="caution">
    <text evidence="2">The sequence shown here is derived from an EMBL/GenBank/DDBJ whole genome shotgun (WGS) entry which is preliminary data.</text>
</comment>